<comment type="function">
    <text evidence="9">Essential component of the vacuolar proton pump (V-ATPase), a multimeric enzyme that catalyzes the translocation of protons across the membranes. Required for assembly and activity of the V-ATPase.</text>
</comment>
<dbReference type="GO" id="GO:0051117">
    <property type="term" value="F:ATPase binding"/>
    <property type="evidence" value="ECO:0007669"/>
    <property type="project" value="TreeGrafter"/>
</dbReference>
<feature type="region of interest" description="Disordered" evidence="11">
    <location>
        <begin position="685"/>
        <end position="714"/>
    </location>
</feature>
<evidence type="ECO:0000313" key="13">
    <source>
        <dbReference type="Proteomes" id="UP000193986"/>
    </source>
</evidence>
<dbReference type="InterPro" id="IPR002490">
    <property type="entry name" value="V-ATPase_116kDa_su"/>
</dbReference>
<evidence type="ECO:0000256" key="8">
    <source>
        <dbReference type="ARBA" id="ARBA00023136"/>
    </source>
</evidence>
<dbReference type="STRING" id="71784.A0A1Y2AII8"/>
<feature type="transmembrane region" description="Helical" evidence="9">
    <location>
        <begin position="427"/>
        <end position="452"/>
    </location>
</feature>
<dbReference type="Pfam" id="PF01496">
    <property type="entry name" value="V_ATPase_I"/>
    <property type="match status" value="1"/>
</dbReference>
<feature type="coiled-coil region" evidence="10">
    <location>
        <begin position="98"/>
        <end position="139"/>
    </location>
</feature>
<comment type="subcellular location">
    <subcellularLocation>
        <location evidence="1">Membrane</location>
        <topology evidence="1">Multi-pass membrane protein</topology>
    </subcellularLocation>
</comment>
<dbReference type="GO" id="GO:0046961">
    <property type="term" value="F:proton-transporting ATPase activity, rotational mechanism"/>
    <property type="evidence" value="ECO:0007669"/>
    <property type="project" value="InterPro"/>
</dbReference>
<evidence type="ECO:0000256" key="9">
    <source>
        <dbReference type="RuleBase" id="RU361189"/>
    </source>
</evidence>
<dbReference type="FunCoup" id="A0A1Y2AII8">
    <property type="interactions" value="148"/>
</dbReference>
<feature type="transmembrane region" description="Helical" evidence="9">
    <location>
        <begin position="642"/>
        <end position="660"/>
    </location>
</feature>
<name>A0A1Y2AII8_9TREE</name>
<dbReference type="OrthoDB" id="10264220at2759"/>
<dbReference type="PANTHER" id="PTHR11629">
    <property type="entry name" value="VACUOLAR PROTON ATPASES"/>
    <property type="match status" value="1"/>
</dbReference>
<evidence type="ECO:0000256" key="5">
    <source>
        <dbReference type="ARBA" id="ARBA00022781"/>
    </source>
</evidence>
<keyword evidence="8 9" id="KW-0472">Membrane</keyword>
<reference evidence="12 13" key="1">
    <citation type="submission" date="2016-07" db="EMBL/GenBank/DDBJ databases">
        <title>Pervasive Adenine N6-methylation of Active Genes in Fungi.</title>
        <authorList>
            <consortium name="DOE Joint Genome Institute"/>
            <person name="Mondo S.J."/>
            <person name="Dannebaum R.O."/>
            <person name="Kuo R.C."/>
            <person name="Labutti K."/>
            <person name="Haridas S."/>
            <person name="Kuo A."/>
            <person name="Salamov A."/>
            <person name="Ahrendt S.R."/>
            <person name="Lipzen A."/>
            <person name="Sullivan W."/>
            <person name="Andreopoulos W.B."/>
            <person name="Clum A."/>
            <person name="Lindquist E."/>
            <person name="Daum C."/>
            <person name="Ramamoorthy G.K."/>
            <person name="Gryganskyi A."/>
            <person name="Culley D."/>
            <person name="Magnuson J.K."/>
            <person name="James T.Y."/>
            <person name="O'Malley M.A."/>
            <person name="Stajich J.E."/>
            <person name="Spatafora J.W."/>
            <person name="Visel A."/>
            <person name="Grigoriev I.V."/>
        </authorList>
    </citation>
    <scope>NUCLEOTIDE SEQUENCE [LARGE SCALE GENOMIC DNA]</scope>
    <source>
        <strain evidence="12 13">68-887.2</strain>
    </source>
</reference>
<feature type="transmembrane region" description="Helical" evidence="9">
    <location>
        <begin position="586"/>
        <end position="604"/>
    </location>
</feature>
<dbReference type="PANTHER" id="PTHR11629:SF63">
    <property type="entry name" value="V-TYPE PROTON ATPASE SUBUNIT A"/>
    <property type="match status" value="1"/>
</dbReference>
<organism evidence="12 13">
    <name type="scientific">Naematelia encephala</name>
    <dbReference type="NCBI Taxonomy" id="71784"/>
    <lineage>
        <taxon>Eukaryota</taxon>
        <taxon>Fungi</taxon>
        <taxon>Dikarya</taxon>
        <taxon>Basidiomycota</taxon>
        <taxon>Agaricomycotina</taxon>
        <taxon>Tremellomycetes</taxon>
        <taxon>Tremellales</taxon>
        <taxon>Naemateliaceae</taxon>
        <taxon>Naematelia</taxon>
    </lineage>
</organism>
<comment type="caution">
    <text evidence="12">The sequence shown here is derived from an EMBL/GenBank/DDBJ whole genome shotgun (WGS) entry which is preliminary data.</text>
</comment>
<feature type="transmembrane region" description="Helical" evidence="9">
    <location>
        <begin position="546"/>
        <end position="565"/>
    </location>
</feature>
<dbReference type="AlphaFoldDB" id="A0A1Y2AII8"/>
<evidence type="ECO:0000256" key="6">
    <source>
        <dbReference type="ARBA" id="ARBA00022989"/>
    </source>
</evidence>
<keyword evidence="7 9" id="KW-0406">Ion transport</keyword>
<evidence type="ECO:0000256" key="10">
    <source>
        <dbReference type="SAM" id="Coils"/>
    </source>
</evidence>
<dbReference type="GO" id="GO:0007035">
    <property type="term" value="P:vacuolar acidification"/>
    <property type="evidence" value="ECO:0007669"/>
    <property type="project" value="TreeGrafter"/>
</dbReference>
<proteinExistence type="inferred from homology"/>
<dbReference type="GO" id="GO:0000220">
    <property type="term" value="C:vacuolar proton-transporting V-type ATPase, V0 domain"/>
    <property type="evidence" value="ECO:0007669"/>
    <property type="project" value="InterPro"/>
</dbReference>
<protein>
    <recommendedName>
        <fullName evidence="9">V-type proton ATPase subunit a</fullName>
    </recommendedName>
</protein>
<keyword evidence="6 9" id="KW-1133">Transmembrane helix</keyword>
<feature type="transmembrane region" description="Helical" evidence="9">
    <location>
        <begin position="464"/>
        <end position="489"/>
    </location>
</feature>
<feature type="transmembrane region" description="Helical" evidence="9">
    <location>
        <begin position="785"/>
        <end position="808"/>
    </location>
</feature>
<keyword evidence="13" id="KW-1185">Reference proteome</keyword>
<keyword evidence="10" id="KW-0175">Coiled coil</keyword>
<evidence type="ECO:0000256" key="4">
    <source>
        <dbReference type="ARBA" id="ARBA00022692"/>
    </source>
</evidence>
<accession>A0A1Y2AII8</accession>
<evidence type="ECO:0000256" key="3">
    <source>
        <dbReference type="ARBA" id="ARBA00022448"/>
    </source>
</evidence>
<dbReference type="Proteomes" id="UP000193986">
    <property type="component" value="Unassembled WGS sequence"/>
</dbReference>
<keyword evidence="5 9" id="KW-0375">Hydrogen ion transport</keyword>
<dbReference type="InterPro" id="IPR026028">
    <property type="entry name" value="V-type_ATPase_116kDa_su_euka"/>
</dbReference>
<dbReference type="PIRSF" id="PIRSF001293">
    <property type="entry name" value="ATP6V0A1"/>
    <property type="match status" value="1"/>
</dbReference>
<dbReference type="InParanoid" id="A0A1Y2AII8"/>
<keyword evidence="3 9" id="KW-0813">Transport</keyword>
<evidence type="ECO:0000256" key="11">
    <source>
        <dbReference type="SAM" id="MobiDB-lite"/>
    </source>
</evidence>
<evidence type="ECO:0000256" key="1">
    <source>
        <dbReference type="ARBA" id="ARBA00004141"/>
    </source>
</evidence>
<dbReference type="GO" id="GO:0000329">
    <property type="term" value="C:fungal-type vacuole membrane"/>
    <property type="evidence" value="ECO:0007669"/>
    <property type="project" value="TreeGrafter"/>
</dbReference>
<evidence type="ECO:0000256" key="2">
    <source>
        <dbReference type="ARBA" id="ARBA00009904"/>
    </source>
</evidence>
<sequence>MSTDFPSLFRSEEMSLVQLYIPSEVSHDTVSELAELGNFQFKDLNPTVTAFQRPFTPRLRRLAEMSRRLRLFQSQIVALQPPLGIPPLAAIPPFTTVGPRAQNAYDELDDKLKEHERRLAEMNRSWEDLGKRKSELEEKRWVLRETAGFFNEAEHRHTEIRTSFDDGDDRAGLLEHAAEYGTLPGETGLSGFDLEFVSGTIERTRMPTFERILWRVLRGNLYMNYSEIEEPFVDPTSGKETYKDVFIIFAHGSELLGKIRKVAESMGGTLYTIDSSQDKRADALREVSARLEDVDSVLYNMGQTRRVELGKIADGLESWKDAVGREEEIYKTLNLLSYDQSRKTLVAEGWVPSRDITAIQLSLRRAMETAGTSVPAILSELRTHQTPPTFHRTSVFTEAFQTIIDSYGIATYQEVNPGLFTVITFPFLFAVMFGDIGHGIIAFLSALAMILYEKKLLKTKLNEIIETFFFGRYIIVLMGLFSIFTGFMYNDIFSKPLSLWTSGWDWPENPVGTVDASSNGYTYPFGLDPVWPEADNSLIFTNSLKMKMSIVLGVIHMSFAIFLQVPNHIHFKKPLNIYAEFIPQILFMWSIFGYLVICIIYKWSVDWSQSSTSPPGLLNMLIYMFLSPGSVDPASQLYAGQGFVQVILLLIALVCVPWMLCLKPYVLYKEHQKIVGQGYSGLTGHENGNGHGRVSTSNDLEEEEEGAGQPVAEHTDDEHPFEMGDIIIHQVIHTIEFCLGCISNTASYLRLWALSLAHAQLSEVLYTMTIEKAFLFEGNGVVHTIFLVIMFAMWFSLTIFVLCIMEGLSAFLHALRLHWVEANGKHYMAGGYAFTPLSFAHIGEDEEA</sequence>
<evidence type="ECO:0000256" key="7">
    <source>
        <dbReference type="ARBA" id="ARBA00023065"/>
    </source>
</evidence>
<dbReference type="EMBL" id="MCFC01000100">
    <property type="protein sequence ID" value="ORY21987.1"/>
    <property type="molecule type" value="Genomic_DNA"/>
</dbReference>
<gene>
    <name evidence="12" type="ORF">BCR39DRAFT_552508</name>
</gene>
<comment type="similarity">
    <text evidence="2 9">Belongs to the V-ATPase 116 kDa subunit family.</text>
</comment>
<evidence type="ECO:0000313" key="12">
    <source>
        <dbReference type="EMBL" id="ORY21987.1"/>
    </source>
</evidence>
<keyword evidence="4 9" id="KW-0812">Transmembrane</keyword>